<dbReference type="STRING" id="6265.A0A0B2V8C5"/>
<dbReference type="Gene3D" id="2.30.42.10">
    <property type="match status" value="1"/>
</dbReference>
<name>A0A0B2V8C5_TOXCA</name>
<evidence type="ECO:0000313" key="4">
    <source>
        <dbReference type="Proteomes" id="UP000031036"/>
    </source>
</evidence>
<feature type="region of interest" description="Disordered" evidence="1">
    <location>
        <begin position="142"/>
        <end position="164"/>
    </location>
</feature>
<dbReference type="InterPro" id="IPR051741">
    <property type="entry name" value="PAR6_homolog"/>
</dbReference>
<dbReference type="InterPro" id="IPR036034">
    <property type="entry name" value="PDZ_sf"/>
</dbReference>
<gene>
    <name evidence="3" type="primary">C09G1.4</name>
    <name evidence="3" type="ORF">Tcan_03520</name>
</gene>
<feature type="domain" description="PDZ" evidence="2">
    <location>
        <begin position="442"/>
        <end position="508"/>
    </location>
</feature>
<accession>A0A0B2V8C5</accession>
<dbReference type="GO" id="GO:0007098">
    <property type="term" value="P:centrosome cycle"/>
    <property type="evidence" value="ECO:0007669"/>
    <property type="project" value="TreeGrafter"/>
</dbReference>
<evidence type="ECO:0000259" key="2">
    <source>
        <dbReference type="PROSITE" id="PS50106"/>
    </source>
</evidence>
<proteinExistence type="predicted"/>
<dbReference type="SMART" id="SM00228">
    <property type="entry name" value="PDZ"/>
    <property type="match status" value="1"/>
</dbReference>
<dbReference type="AlphaFoldDB" id="A0A0B2V8C5"/>
<dbReference type="EMBL" id="JPKZ01002225">
    <property type="protein sequence ID" value="KHN77783.1"/>
    <property type="molecule type" value="Genomic_DNA"/>
</dbReference>
<comment type="caution">
    <text evidence="3">The sequence shown here is derived from an EMBL/GenBank/DDBJ whole genome shotgun (WGS) entry which is preliminary data.</text>
</comment>
<sequence>MSLAVDARIPPVPPPKPKNYILHFPNAQQTIVQKNPLVKASSGVQFAVAPGDSDTDSGICADSDNQLSPRRSSTAVQPSASDENKTKIRSQAGDPISNKDYLTPNSASAQSINLSTVSPSQRTDRVRMSYTRLFGNNADGATSCLPRRLPQRPRVNTVGSQGNRSGKQFRVRFADQVCSSAGSSSSSCTSENTAEMGATATAPIYSGYYTDGATSSAIHDRRPLSNANESYIPRQGNGGAFSLNDVESSVPGPPSYALAMTRIRRNDHQRFSRINAPPRVIRHYQNRSSSLPRGLHHSEYDDSRRSSFDCFEQSQCLDFKIPDKSAVDSILARSIENLCVTESSMRTNFGVRPGSGRRLPEAPVAANVPPSGAIRQPALSRQRRVRRTQAGGFRSQSVGRLPRDVLHRSNEHLECFAPNFYRMNLPAVRAQLIALDHRGFRTVLIEKLQPGPFGFYIATGMLNQKRGIFISRVSIPSLAPVLSVGDEILYVEDELIKGRSLEYVQSLIAGKTSVTIVLLPSVGPALC</sequence>
<protein>
    <submittedName>
        <fullName evidence="3">Uncharacterized protein C09G1.4</fullName>
    </submittedName>
</protein>
<feature type="compositionally biased region" description="Polar residues" evidence="1">
    <location>
        <begin position="103"/>
        <end position="121"/>
    </location>
</feature>
<dbReference type="SUPFAM" id="SSF50156">
    <property type="entry name" value="PDZ domain-like"/>
    <property type="match status" value="1"/>
</dbReference>
<feature type="compositionally biased region" description="Polar residues" evidence="1">
    <location>
        <begin position="63"/>
        <end position="81"/>
    </location>
</feature>
<dbReference type="InterPro" id="IPR001478">
    <property type="entry name" value="PDZ"/>
</dbReference>
<dbReference type="PANTHER" id="PTHR14102:SF14">
    <property type="entry name" value="PROTEIN CBG16414"/>
    <property type="match status" value="1"/>
</dbReference>
<dbReference type="PROSITE" id="PS50106">
    <property type="entry name" value="PDZ"/>
    <property type="match status" value="1"/>
</dbReference>
<reference evidence="3 4" key="1">
    <citation type="submission" date="2014-11" db="EMBL/GenBank/DDBJ databases">
        <title>Genetic blueprint of the zoonotic pathogen Toxocara canis.</title>
        <authorList>
            <person name="Zhu X.-Q."/>
            <person name="Korhonen P.K."/>
            <person name="Cai H."/>
            <person name="Young N.D."/>
            <person name="Nejsum P."/>
            <person name="von Samson-Himmelstjerna G."/>
            <person name="Boag P.R."/>
            <person name="Tan P."/>
            <person name="Li Q."/>
            <person name="Min J."/>
            <person name="Yang Y."/>
            <person name="Wang X."/>
            <person name="Fang X."/>
            <person name="Hall R.S."/>
            <person name="Hofmann A."/>
            <person name="Sternberg P.W."/>
            <person name="Jex A.R."/>
            <person name="Gasser R.B."/>
        </authorList>
    </citation>
    <scope>NUCLEOTIDE SEQUENCE [LARGE SCALE GENOMIC DNA]</scope>
    <source>
        <strain evidence="3">PN_DK_2014</strain>
    </source>
</reference>
<dbReference type="OMA" id="GSIDCCY"/>
<evidence type="ECO:0000313" key="3">
    <source>
        <dbReference type="EMBL" id="KHN77783.1"/>
    </source>
</evidence>
<feature type="region of interest" description="Disordered" evidence="1">
    <location>
        <begin position="351"/>
        <end position="372"/>
    </location>
</feature>
<dbReference type="OrthoDB" id="10058001at2759"/>
<keyword evidence="4" id="KW-1185">Reference proteome</keyword>
<evidence type="ECO:0000256" key="1">
    <source>
        <dbReference type="SAM" id="MobiDB-lite"/>
    </source>
</evidence>
<feature type="region of interest" description="Disordered" evidence="1">
    <location>
        <begin position="49"/>
        <end position="123"/>
    </location>
</feature>
<dbReference type="Proteomes" id="UP000031036">
    <property type="component" value="Unassembled WGS sequence"/>
</dbReference>
<organism evidence="3 4">
    <name type="scientific">Toxocara canis</name>
    <name type="common">Canine roundworm</name>
    <dbReference type="NCBI Taxonomy" id="6265"/>
    <lineage>
        <taxon>Eukaryota</taxon>
        <taxon>Metazoa</taxon>
        <taxon>Ecdysozoa</taxon>
        <taxon>Nematoda</taxon>
        <taxon>Chromadorea</taxon>
        <taxon>Rhabditida</taxon>
        <taxon>Spirurina</taxon>
        <taxon>Ascaridomorpha</taxon>
        <taxon>Ascaridoidea</taxon>
        <taxon>Toxocaridae</taxon>
        <taxon>Toxocara</taxon>
    </lineage>
</organism>
<dbReference type="PANTHER" id="PTHR14102">
    <property type="entry name" value="PAR-6-RELATED"/>
    <property type="match status" value="1"/>
</dbReference>